<gene>
    <name evidence="2" type="ORF">MYCIT1_LOCUS35759</name>
</gene>
<keyword evidence="3" id="KW-1185">Reference proteome</keyword>
<dbReference type="AlphaFoldDB" id="A0AAD2HXZ7"/>
<reference evidence="2" key="1">
    <citation type="submission" date="2023-11" db="EMBL/GenBank/DDBJ databases">
        <authorList>
            <person name="De Vega J J."/>
            <person name="De Vega J J."/>
        </authorList>
    </citation>
    <scope>NUCLEOTIDE SEQUENCE</scope>
</reference>
<evidence type="ECO:0000313" key="3">
    <source>
        <dbReference type="Proteomes" id="UP001295794"/>
    </source>
</evidence>
<proteinExistence type="predicted"/>
<evidence type="ECO:0000256" key="1">
    <source>
        <dbReference type="SAM" id="MobiDB-lite"/>
    </source>
</evidence>
<comment type="caution">
    <text evidence="2">The sequence shown here is derived from an EMBL/GenBank/DDBJ whole genome shotgun (WGS) entry which is preliminary data.</text>
</comment>
<feature type="region of interest" description="Disordered" evidence="1">
    <location>
        <begin position="1"/>
        <end position="26"/>
    </location>
</feature>
<feature type="compositionally biased region" description="Acidic residues" evidence="1">
    <location>
        <begin position="468"/>
        <end position="477"/>
    </location>
</feature>
<feature type="region of interest" description="Disordered" evidence="1">
    <location>
        <begin position="460"/>
        <end position="498"/>
    </location>
</feature>
<name>A0AAD2HXZ7_9AGAR</name>
<dbReference type="Gene3D" id="2.60.40.640">
    <property type="match status" value="1"/>
</dbReference>
<organism evidence="2 3">
    <name type="scientific">Mycena citricolor</name>
    <dbReference type="NCBI Taxonomy" id="2018698"/>
    <lineage>
        <taxon>Eukaryota</taxon>
        <taxon>Fungi</taxon>
        <taxon>Dikarya</taxon>
        <taxon>Basidiomycota</taxon>
        <taxon>Agaricomycotina</taxon>
        <taxon>Agaricomycetes</taxon>
        <taxon>Agaricomycetidae</taxon>
        <taxon>Agaricales</taxon>
        <taxon>Marasmiineae</taxon>
        <taxon>Mycenaceae</taxon>
        <taxon>Mycena</taxon>
    </lineage>
</organism>
<dbReference type="Proteomes" id="UP001295794">
    <property type="component" value="Unassembled WGS sequence"/>
</dbReference>
<protein>
    <submittedName>
        <fullName evidence="2">Uncharacterized protein</fullName>
    </submittedName>
</protein>
<sequence>MSLLRDVLRRKSGPTQSPGGFPAQALSSKRSLKTYAASVKSSGGASMRSIAQSVASFYSTLTGGGPRVAKRRRPDISRLGVPAEWYASDPPPPEELPGTLPPSNLPGFTMAHSLIMHATEADMKPWLNLVLFSHALENSPLPMYHNAAEIAGEVRMVLEEPTALASIDIWLVARLDSIVDMQQFPFLSLTGTLWNKKMGDPTTGGVLKKGRLPAGSYVFPFSFPALPADTIVKHPDDERRKNKARVPLPPTFSLSVVGGFSGNIKYVVGVNVERDGFGSIDEEFEMPVQYLPLSRIAPRETTTFPFLPLREDWPFTREVVGGWTLTPFGGRGRIGEEVIELEGILGIQEPAVYTAGQMLDFSLLLWSNHPLGLEALAQPGAIQAGFFQTDIFASDALSPRNAARKNRRLQSLGSGRVWMADDGPDGPTRVCTVVKLPEAAPKSPASPKTAPGSRFQNVWSAEDRGEEEKEEQEEQEPTSERPGSPAGSFEGMDDEPDPERVVRLDGEIKVPACGHPSFRYQSMAREYILQILIAHPQYSHISPSGPGIVGEVPVSYTLNRFAHATKADVDVDYAQLPVKGRALVMDGDSVRLPVAVAQPTTKPRPTFLAARVAAF</sequence>
<accession>A0AAD2HXZ7</accession>
<dbReference type="EMBL" id="CAVNYO010000466">
    <property type="protein sequence ID" value="CAK5283310.1"/>
    <property type="molecule type" value="Genomic_DNA"/>
</dbReference>
<evidence type="ECO:0000313" key="2">
    <source>
        <dbReference type="EMBL" id="CAK5283310.1"/>
    </source>
</evidence>
<dbReference type="InterPro" id="IPR014752">
    <property type="entry name" value="Arrestin-like_C"/>
</dbReference>